<dbReference type="Gene3D" id="1.10.510.10">
    <property type="entry name" value="Transferase(Phosphotransferase) domain 1"/>
    <property type="match status" value="1"/>
</dbReference>
<protein>
    <submittedName>
        <fullName evidence="4">Extracellular tyrosine-protein kinase PKDCC-like</fullName>
    </submittedName>
</protein>
<name>A0A6P8HZ05_ACTTE</name>
<keyword evidence="1" id="KW-1133">Transmembrane helix</keyword>
<keyword evidence="1" id="KW-0812">Transmembrane</keyword>
<proteinExistence type="predicted"/>
<feature type="domain" description="Protein kinase" evidence="2">
    <location>
        <begin position="117"/>
        <end position="394"/>
    </location>
</feature>
<dbReference type="GeneID" id="116294439"/>
<dbReference type="RefSeq" id="XP_031557895.1">
    <property type="nucleotide sequence ID" value="XM_031702035.1"/>
</dbReference>
<evidence type="ECO:0000313" key="4">
    <source>
        <dbReference type="RefSeq" id="XP_031557895.1"/>
    </source>
</evidence>
<dbReference type="PROSITE" id="PS50011">
    <property type="entry name" value="PROTEIN_KINASE_DOM"/>
    <property type="match status" value="1"/>
</dbReference>
<dbReference type="FunCoup" id="A0A6P8HZ05">
    <property type="interactions" value="163"/>
</dbReference>
<evidence type="ECO:0000313" key="3">
    <source>
        <dbReference type="Proteomes" id="UP000515163"/>
    </source>
</evidence>
<dbReference type="AlphaFoldDB" id="A0A6P8HZ05"/>
<dbReference type="PANTHER" id="PTHR46448:SF1">
    <property type="entry name" value="PROTEIN KINASE DOMAIN-CONTAINING PROTEIN"/>
    <property type="match status" value="1"/>
</dbReference>
<dbReference type="KEGG" id="aten:116294439"/>
<keyword evidence="3" id="KW-1185">Reference proteome</keyword>
<dbReference type="GO" id="GO:0005524">
    <property type="term" value="F:ATP binding"/>
    <property type="evidence" value="ECO:0007669"/>
    <property type="project" value="InterPro"/>
</dbReference>
<accession>A0A6P8HZ05</accession>
<evidence type="ECO:0000259" key="2">
    <source>
        <dbReference type="PROSITE" id="PS50011"/>
    </source>
</evidence>
<dbReference type="InterPro" id="IPR042983">
    <property type="entry name" value="PKDCC"/>
</dbReference>
<dbReference type="SMART" id="SM00219">
    <property type="entry name" value="TyrKc"/>
    <property type="match status" value="1"/>
</dbReference>
<dbReference type="InterPro" id="IPR011009">
    <property type="entry name" value="Kinase-like_dom_sf"/>
</dbReference>
<reference evidence="4" key="1">
    <citation type="submission" date="2025-08" db="UniProtKB">
        <authorList>
            <consortium name="RefSeq"/>
        </authorList>
    </citation>
    <scope>IDENTIFICATION</scope>
    <source>
        <tissue evidence="4">Tentacle</tissue>
    </source>
</reference>
<dbReference type="InParanoid" id="A0A6P8HZ05"/>
<dbReference type="Proteomes" id="UP000515163">
    <property type="component" value="Unplaced"/>
</dbReference>
<keyword evidence="1" id="KW-0472">Membrane</keyword>
<feature type="transmembrane region" description="Helical" evidence="1">
    <location>
        <begin position="12"/>
        <end position="33"/>
    </location>
</feature>
<dbReference type="PANTHER" id="PTHR46448">
    <property type="entry name" value="PROTEIN KINASE DOMAIN-CONTAINING PROTEIN"/>
    <property type="match status" value="1"/>
</dbReference>
<dbReference type="SUPFAM" id="SSF56112">
    <property type="entry name" value="Protein kinase-like (PK-like)"/>
    <property type="match status" value="1"/>
</dbReference>
<organism evidence="3 4">
    <name type="scientific">Actinia tenebrosa</name>
    <name type="common">Australian red waratah sea anemone</name>
    <dbReference type="NCBI Taxonomy" id="6105"/>
    <lineage>
        <taxon>Eukaryota</taxon>
        <taxon>Metazoa</taxon>
        <taxon>Cnidaria</taxon>
        <taxon>Anthozoa</taxon>
        <taxon>Hexacorallia</taxon>
        <taxon>Actiniaria</taxon>
        <taxon>Actiniidae</taxon>
        <taxon>Actinia</taxon>
    </lineage>
</organism>
<dbReference type="GO" id="GO:0005576">
    <property type="term" value="C:extracellular region"/>
    <property type="evidence" value="ECO:0007669"/>
    <property type="project" value="TreeGrafter"/>
</dbReference>
<evidence type="ECO:0000256" key="1">
    <source>
        <dbReference type="SAM" id="Phobius"/>
    </source>
</evidence>
<sequence length="478" mass="54789">MNRRRIHRSFLRLLVSFGSITLFCSLFVFYGNYHVIKGLHETRDSYIGLPRRIPSREKHSLSNPLSQRAIIFSSKDKRRALQGFFELKNGSPELKITDLTTAVQANVYIGCEDIRETKILGEVGHGYTKSVQKGFIKEAEVAVKSVLESSKDVQRCLNSEVNYTKAECYNLIKYKLAKEILLLQQLKHINIISLLGFCWQNEVNSNNIKERGLTMITELGQPIDVLSLLQLPWQERLRICLGLARLILYLEHSPVGSLIIRDFKHNQFVLVSGEIKLTDLDDLDNEERPCVSSEQCIVGTQTVNWTALPCVSGKCLGFNPAFNMFNIRRYFLDHILVPEAPGKVRIDLQDILIQAQNSRWSSRLLVKRLEDVVRTLRTGNHMTFDPAVHTHDYNIIPEADFPALHDYACGETRSMTSCELAVYSLEEAKYECNQDPRCKAFVVTRFKTWVGFTIIYLKNDSTGVRYSKDTSVFLKIQR</sequence>
<dbReference type="InterPro" id="IPR020635">
    <property type="entry name" value="Tyr_kinase_cat_dom"/>
</dbReference>
<dbReference type="GO" id="GO:0004715">
    <property type="term" value="F:non-membrane spanning protein tyrosine kinase activity"/>
    <property type="evidence" value="ECO:0007669"/>
    <property type="project" value="InterPro"/>
</dbReference>
<dbReference type="OrthoDB" id="4062651at2759"/>
<gene>
    <name evidence="4" type="primary">LOC116294439</name>
</gene>
<dbReference type="InterPro" id="IPR000719">
    <property type="entry name" value="Prot_kinase_dom"/>
</dbReference>